<keyword evidence="2" id="KW-1185">Reference proteome</keyword>
<sequence length="411" mass="46878">MRSVLNHRIDDESLKEYFYRGLDDNGKDVLDTIAGGSYGECTFEEIVEKLERICQNNKAWSTRKENIGRSMFAVQTAPSQSNDDIREEMAQMRTKIGLVLKHVSGSTEKVNAVNYLTRPPPLPVEEYYYEEDVNLVNDQTGDSNSNNLRQFKETKVETMTTTTVMETIEASSSMTRIEDMMQKMMKRFDATDKNVKEIPPPQFPQRLVKNTKEEKYHRFIAMLKKLSINVLLIDVLEQMSGYVKFMEDLVTENRVVNFENEEKLQHCSVISTMSLVQKKADPGAFSIPCTIGILHFPKALCDLGDIINLMPLSIYKKLGLGAPKPTAMHLLMADRTVKRPIGVLQDVLVKVESFIFSVDFVILDCEVDFEVPIILGRPFLATGHALVDMERGQMKFQLNNEEVTFNICRSM</sequence>
<comment type="caution">
    <text evidence="1">The sequence shown here is derived from an EMBL/GenBank/DDBJ whole genome shotgun (WGS) entry which is preliminary data.</text>
</comment>
<dbReference type="Proteomes" id="UP001311915">
    <property type="component" value="Unassembled WGS sequence"/>
</dbReference>
<dbReference type="PANTHER" id="PTHR33067">
    <property type="entry name" value="RNA-DIRECTED DNA POLYMERASE-RELATED"/>
    <property type="match status" value="1"/>
</dbReference>
<dbReference type="CDD" id="cd00303">
    <property type="entry name" value="retropepsin_like"/>
    <property type="match status" value="1"/>
</dbReference>
<dbReference type="PANTHER" id="PTHR33067:SF9">
    <property type="entry name" value="RNA-DIRECTED DNA POLYMERASE"/>
    <property type="match status" value="1"/>
</dbReference>
<organism evidence="1 2">
    <name type="scientific">Solanum pinnatisectum</name>
    <name type="common">tansyleaf nightshade</name>
    <dbReference type="NCBI Taxonomy" id="50273"/>
    <lineage>
        <taxon>Eukaryota</taxon>
        <taxon>Viridiplantae</taxon>
        <taxon>Streptophyta</taxon>
        <taxon>Embryophyta</taxon>
        <taxon>Tracheophyta</taxon>
        <taxon>Spermatophyta</taxon>
        <taxon>Magnoliopsida</taxon>
        <taxon>eudicotyledons</taxon>
        <taxon>Gunneridae</taxon>
        <taxon>Pentapetalae</taxon>
        <taxon>asterids</taxon>
        <taxon>lamiids</taxon>
        <taxon>Solanales</taxon>
        <taxon>Solanaceae</taxon>
        <taxon>Solanoideae</taxon>
        <taxon>Solaneae</taxon>
        <taxon>Solanum</taxon>
    </lineage>
</organism>
<evidence type="ECO:0000313" key="2">
    <source>
        <dbReference type="Proteomes" id="UP001311915"/>
    </source>
</evidence>
<dbReference type="InterPro" id="IPR021109">
    <property type="entry name" value="Peptidase_aspartic_dom_sf"/>
</dbReference>
<reference evidence="1 2" key="1">
    <citation type="submission" date="2023-10" db="EMBL/GenBank/DDBJ databases">
        <title>Genome-Wide Identification Analysis in wild type Solanum Pinnatisectum Reveals Some Genes Defensing Phytophthora Infestans.</title>
        <authorList>
            <person name="Sun C."/>
        </authorList>
    </citation>
    <scope>NUCLEOTIDE SEQUENCE [LARGE SCALE GENOMIC DNA]</scope>
    <source>
        <strain evidence="1">LQN</strain>
        <tissue evidence="1">Leaf</tissue>
    </source>
</reference>
<evidence type="ECO:0000313" key="1">
    <source>
        <dbReference type="EMBL" id="KAK4733924.1"/>
    </source>
</evidence>
<accession>A0AAV9MAH4</accession>
<dbReference type="AlphaFoldDB" id="A0AAV9MAH4"/>
<dbReference type="EMBL" id="JAWPEI010000002">
    <property type="protein sequence ID" value="KAK4733924.1"/>
    <property type="molecule type" value="Genomic_DNA"/>
</dbReference>
<name>A0AAV9MAH4_9SOLN</name>
<protein>
    <submittedName>
        <fullName evidence="1">Uncharacterized protein</fullName>
    </submittedName>
</protein>
<proteinExistence type="predicted"/>
<dbReference type="Gene3D" id="2.40.70.10">
    <property type="entry name" value="Acid Proteases"/>
    <property type="match status" value="1"/>
</dbReference>
<gene>
    <name evidence="1" type="ORF">R3W88_008185</name>
</gene>